<keyword evidence="3" id="KW-1185">Reference proteome</keyword>
<evidence type="ECO:0000256" key="1">
    <source>
        <dbReference type="SAM" id="MobiDB-lite"/>
    </source>
</evidence>
<feature type="compositionally biased region" description="Low complexity" evidence="1">
    <location>
        <begin position="229"/>
        <end position="246"/>
    </location>
</feature>
<feature type="compositionally biased region" description="Basic and acidic residues" evidence="1">
    <location>
        <begin position="127"/>
        <end position="140"/>
    </location>
</feature>
<evidence type="ECO:0008006" key="4">
    <source>
        <dbReference type="Google" id="ProtNLM"/>
    </source>
</evidence>
<proteinExistence type="predicted"/>
<dbReference type="RefSeq" id="WP_215219467.1">
    <property type="nucleotide sequence ID" value="NZ_OU015430.1"/>
</dbReference>
<evidence type="ECO:0000313" key="2">
    <source>
        <dbReference type="EMBL" id="CAG4969301.1"/>
    </source>
</evidence>
<dbReference type="Pfam" id="PF12277">
    <property type="entry name" value="DUF3618"/>
    <property type="match status" value="1"/>
</dbReference>
<evidence type="ECO:0000313" key="3">
    <source>
        <dbReference type="Proteomes" id="UP000680116"/>
    </source>
</evidence>
<reference evidence="2 3" key="1">
    <citation type="submission" date="2021-04" db="EMBL/GenBank/DDBJ databases">
        <authorList>
            <person name="Rodrigo-Torres L."/>
            <person name="Arahal R. D."/>
            <person name="Lucena T."/>
        </authorList>
    </citation>
    <scope>NUCLEOTIDE SEQUENCE [LARGE SCALE GENOMIC DNA]</scope>
    <source>
        <strain evidence="2 3">CECT 30171</strain>
    </source>
</reference>
<gene>
    <name evidence="2" type="ORF">LYB30171_00464</name>
</gene>
<dbReference type="EMBL" id="OU015430">
    <property type="protein sequence ID" value="CAG4969301.1"/>
    <property type="molecule type" value="Genomic_DNA"/>
</dbReference>
<dbReference type="InterPro" id="IPR022062">
    <property type="entry name" value="DUF3618"/>
</dbReference>
<protein>
    <recommendedName>
        <fullName evidence="4">DUF3618 domain-containing protein</fullName>
    </recommendedName>
</protein>
<organism evidence="2 3">
    <name type="scientific">Novilysobacter luteus</name>
    <dbReference type="NCBI Taxonomy" id="2822368"/>
    <lineage>
        <taxon>Bacteria</taxon>
        <taxon>Pseudomonadati</taxon>
        <taxon>Pseudomonadota</taxon>
        <taxon>Gammaproteobacteria</taxon>
        <taxon>Lysobacterales</taxon>
        <taxon>Lysobacteraceae</taxon>
        <taxon>Novilysobacter</taxon>
    </lineage>
</organism>
<feature type="compositionally biased region" description="Basic and acidic residues" evidence="1">
    <location>
        <begin position="211"/>
        <end position="225"/>
    </location>
</feature>
<feature type="region of interest" description="Disordered" evidence="1">
    <location>
        <begin position="93"/>
        <end position="146"/>
    </location>
</feature>
<accession>A0ABM8UCY2</accession>
<sequence length="246" mass="26130">MNTADTVRAQSRKDPAQLEHEIDQQRDHIGELIHALENRLSPGDLFERVLGNGHGREFAGNLARTVKDNPMPTLLTVAGLTWLYAGSHDGAHDGAADPNASDKPGVGERVGQAREQVSGKMHSAKQRVGESAHHAMDSARSRARRGKQGFEHMLDDNPMAIGAMAIAAGALLGAMLPPTRKEDELLGPVRDRFADDAKHAARSGYDAVAETGREVTAGEHDHDTAGVRSTSTASTTSTSPSAQPGL</sequence>
<dbReference type="Proteomes" id="UP000680116">
    <property type="component" value="Chromosome"/>
</dbReference>
<feature type="region of interest" description="Disordered" evidence="1">
    <location>
        <begin position="201"/>
        <end position="246"/>
    </location>
</feature>
<name>A0ABM8UCY2_9GAMM</name>